<dbReference type="Gene3D" id="1.10.260.40">
    <property type="entry name" value="lambda repressor-like DNA-binding domains"/>
    <property type="match status" value="1"/>
</dbReference>
<dbReference type="InterPro" id="IPR010982">
    <property type="entry name" value="Lambda_DNA-bd_dom_sf"/>
</dbReference>
<evidence type="ECO:0000256" key="1">
    <source>
        <dbReference type="ARBA" id="ARBA00023125"/>
    </source>
</evidence>
<accession>F8ACP7</accession>
<protein>
    <submittedName>
        <fullName evidence="3">Helix-turn-helix domain protein</fullName>
    </submittedName>
</protein>
<dbReference type="SMART" id="SM00530">
    <property type="entry name" value="HTH_XRE"/>
    <property type="match status" value="1"/>
</dbReference>
<gene>
    <name evidence="3" type="ordered locus">Thein_1972</name>
</gene>
<evidence type="ECO:0000313" key="3">
    <source>
        <dbReference type="EMBL" id="AEH45826.1"/>
    </source>
</evidence>
<dbReference type="STRING" id="667014.Thein_1972"/>
<name>F8ACP7_THEID</name>
<dbReference type="KEGG" id="tid:Thein_1972"/>
<dbReference type="GO" id="GO:0003677">
    <property type="term" value="F:DNA binding"/>
    <property type="evidence" value="ECO:0007669"/>
    <property type="project" value="UniProtKB-KW"/>
</dbReference>
<feature type="domain" description="HTH cro/C1-type" evidence="2">
    <location>
        <begin position="9"/>
        <end position="63"/>
    </location>
</feature>
<dbReference type="PANTHER" id="PTHR46558">
    <property type="entry name" value="TRACRIPTIONAL REGULATORY PROTEIN-RELATED-RELATED"/>
    <property type="match status" value="1"/>
</dbReference>
<dbReference type="RefSeq" id="WP_013908565.1">
    <property type="nucleotide sequence ID" value="NC_015681.1"/>
</dbReference>
<keyword evidence="1" id="KW-0238">DNA-binding</keyword>
<dbReference type="Proteomes" id="UP000006793">
    <property type="component" value="Chromosome"/>
</dbReference>
<reference evidence="3 4" key="2">
    <citation type="journal article" date="2012" name="Stand. Genomic Sci.">
        <title>Complete genome sequence of the thermophilic sulfate-reducing ocean bacterium Thermodesulfatator indicus type strain (CIR29812(T)).</title>
        <authorList>
            <person name="Anderson I."/>
            <person name="Saunders E."/>
            <person name="Lapidus A."/>
            <person name="Nolan M."/>
            <person name="Lucas S."/>
            <person name="Tice H."/>
            <person name="Del Rio T.G."/>
            <person name="Cheng J.F."/>
            <person name="Han C."/>
            <person name="Tapia R."/>
            <person name="Goodwin L.A."/>
            <person name="Pitluck S."/>
            <person name="Liolios K."/>
            <person name="Mavromatis K."/>
            <person name="Pagani I."/>
            <person name="Ivanova N."/>
            <person name="Mikhailova N."/>
            <person name="Pati A."/>
            <person name="Chen A."/>
            <person name="Palaniappan K."/>
            <person name="Land M."/>
            <person name="Hauser L."/>
            <person name="Jeffries C.D."/>
            <person name="Chang Y.J."/>
            <person name="Brambilla E.M."/>
            <person name="Rohde M."/>
            <person name="Spring S."/>
            <person name="Goker M."/>
            <person name="Detter J.C."/>
            <person name="Woyke T."/>
            <person name="Bristow J."/>
            <person name="Eisen J.A."/>
            <person name="Markowitz V."/>
            <person name="Hugenholtz P."/>
            <person name="Kyrpides N.C."/>
            <person name="Klenk H.P."/>
        </authorList>
    </citation>
    <scope>NUCLEOTIDE SEQUENCE [LARGE SCALE GENOMIC DNA]</scope>
    <source>
        <strain evidence="4">DSM 15286 / JCM 11887 / CIR29812</strain>
    </source>
</reference>
<proteinExistence type="predicted"/>
<dbReference type="AlphaFoldDB" id="F8ACP7"/>
<dbReference type="Pfam" id="PF01381">
    <property type="entry name" value="HTH_3"/>
    <property type="match status" value="1"/>
</dbReference>
<evidence type="ECO:0000259" key="2">
    <source>
        <dbReference type="PROSITE" id="PS50943"/>
    </source>
</evidence>
<dbReference type="EMBL" id="CP002683">
    <property type="protein sequence ID" value="AEH45826.1"/>
    <property type="molecule type" value="Genomic_DNA"/>
</dbReference>
<dbReference type="PaxDb" id="667014-Thein_1972"/>
<dbReference type="InParanoid" id="F8ACP7"/>
<sequence length="177" mass="20664">MKMIFGKNLAIYRKKANLTKQDLANRLKVHWNTVHRWEKGELFPRPELLEEIAKILNVEISDLLKAPEPEPFPGFDNIMCQPARERYYSVWQLAAQHAGIQVALGAMGDPLFRDRIPKLETEEEVIEAYKEALSYWKKVTKRLDEELRKRGIRVESEEEMITVPEEDLKSLDKGSDK</sequence>
<evidence type="ECO:0000313" key="4">
    <source>
        <dbReference type="Proteomes" id="UP000006793"/>
    </source>
</evidence>
<keyword evidence="4" id="KW-1185">Reference proteome</keyword>
<dbReference type="PANTHER" id="PTHR46558:SF15">
    <property type="entry name" value="HELIX-TURN-HELIX DOMAIN PROTEIN"/>
    <property type="match status" value="1"/>
</dbReference>
<dbReference type="eggNOG" id="COG1396">
    <property type="taxonomic scope" value="Bacteria"/>
</dbReference>
<dbReference type="PROSITE" id="PS50943">
    <property type="entry name" value="HTH_CROC1"/>
    <property type="match status" value="1"/>
</dbReference>
<dbReference type="SUPFAM" id="SSF47413">
    <property type="entry name" value="lambda repressor-like DNA-binding domains"/>
    <property type="match status" value="1"/>
</dbReference>
<dbReference type="HOGENOM" id="CLU_1517222_0_0_0"/>
<reference evidence="4" key="1">
    <citation type="submission" date="2011-04" db="EMBL/GenBank/DDBJ databases">
        <title>The complete genome of Thermodesulfatator indicus DSM 15286.</title>
        <authorList>
            <person name="Lucas S."/>
            <person name="Copeland A."/>
            <person name="Lapidus A."/>
            <person name="Bruce D."/>
            <person name="Goodwin L."/>
            <person name="Pitluck S."/>
            <person name="Peters L."/>
            <person name="Kyrpides N."/>
            <person name="Mavromatis K."/>
            <person name="Pagani I."/>
            <person name="Ivanova N."/>
            <person name="Saunders L."/>
            <person name="Detter J.C."/>
            <person name="Tapia R."/>
            <person name="Han C."/>
            <person name="Land M."/>
            <person name="Hauser L."/>
            <person name="Markowitz V."/>
            <person name="Cheng J.-F."/>
            <person name="Hugenholtz P."/>
            <person name="Woyke T."/>
            <person name="Wu D."/>
            <person name="Spring S."/>
            <person name="Schroeder M."/>
            <person name="Brambilla E."/>
            <person name="Klenk H.-P."/>
            <person name="Eisen J.A."/>
        </authorList>
    </citation>
    <scope>NUCLEOTIDE SEQUENCE [LARGE SCALE GENOMIC DNA]</scope>
    <source>
        <strain evidence="4">DSM 15286 / JCM 11887 / CIR29812</strain>
    </source>
</reference>
<dbReference type="CDD" id="cd00093">
    <property type="entry name" value="HTH_XRE"/>
    <property type="match status" value="1"/>
</dbReference>
<dbReference type="InterPro" id="IPR001387">
    <property type="entry name" value="Cro/C1-type_HTH"/>
</dbReference>
<organism evidence="3 4">
    <name type="scientific">Thermodesulfatator indicus (strain DSM 15286 / JCM 11887 / CIR29812)</name>
    <dbReference type="NCBI Taxonomy" id="667014"/>
    <lineage>
        <taxon>Bacteria</taxon>
        <taxon>Pseudomonadati</taxon>
        <taxon>Thermodesulfobacteriota</taxon>
        <taxon>Thermodesulfobacteria</taxon>
        <taxon>Thermodesulfobacteriales</taxon>
        <taxon>Thermodesulfatatoraceae</taxon>
        <taxon>Thermodesulfatator</taxon>
    </lineage>
</organism>